<sequence>MVNSNKLKGRIVELGLTQRDIAKALNIALPTASQKINNVRTMDINEAFIIAEVLKIPDDDFREYFFKD</sequence>
<dbReference type="InterPro" id="IPR008003">
    <property type="entry name" value="DUF739"/>
</dbReference>
<reference evidence="2 3" key="1">
    <citation type="submission" date="2020-07" db="EMBL/GenBank/DDBJ databases">
        <title>Alkalicella. sp. LB2 genome.</title>
        <authorList>
            <person name="Postec A."/>
            <person name="Quemeneur M."/>
        </authorList>
    </citation>
    <scope>NUCLEOTIDE SEQUENCE [LARGE SCALE GENOMIC DNA]</scope>
    <source>
        <strain evidence="2 3">LB2</strain>
    </source>
</reference>
<protein>
    <submittedName>
        <fullName evidence="2">Helix-turn-helix transcriptional regulator</fullName>
    </submittedName>
</protein>
<dbReference type="Gene3D" id="1.10.260.40">
    <property type="entry name" value="lambda repressor-like DNA-binding domains"/>
    <property type="match status" value="1"/>
</dbReference>
<evidence type="ECO:0000313" key="3">
    <source>
        <dbReference type="Proteomes" id="UP000516160"/>
    </source>
</evidence>
<accession>A0A7G9W8F5</accession>
<dbReference type="AlphaFoldDB" id="A0A7G9W8F5"/>
<keyword evidence="3" id="KW-1185">Reference proteome</keyword>
<feature type="domain" description="HTH cro/C1-type" evidence="1">
    <location>
        <begin position="7"/>
        <end position="61"/>
    </location>
</feature>
<dbReference type="SMART" id="SM00530">
    <property type="entry name" value="HTH_XRE"/>
    <property type="match status" value="1"/>
</dbReference>
<name>A0A7G9W8F5_ALKCA</name>
<dbReference type="CDD" id="cd00093">
    <property type="entry name" value="HTH_XRE"/>
    <property type="match status" value="1"/>
</dbReference>
<dbReference type="GO" id="GO:0003677">
    <property type="term" value="F:DNA binding"/>
    <property type="evidence" value="ECO:0007669"/>
    <property type="project" value="InterPro"/>
</dbReference>
<dbReference type="RefSeq" id="WP_213165331.1">
    <property type="nucleotide sequence ID" value="NZ_CP058559.1"/>
</dbReference>
<gene>
    <name evidence="2" type="ORF">HYG86_09350</name>
</gene>
<dbReference type="InterPro" id="IPR001387">
    <property type="entry name" value="Cro/C1-type_HTH"/>
</dbReference>
<dbReference type="Proteomes" id="UP000516160">
    <property type="component" value="Chromosome"/>
</dbReference>
<dbReference type="PROSITE" id="PS50943">
    <property type="entry name" value="HTH_CROC1"/>
    <property type="match status" value="1"/>
</dbReference>
<evidence type="ECO:0000313" key="2">
    <source>
        <dbReference type="EMBL" id="QNO14967.1"/>
    </source>
</evidence>
<proteinExistence type="predicted"/>
<dbReference type="SUPFAM" id="SSF47413">
    <property type="entry name" value="lambda repressor-like DNA-binding domains"/>
    <property type="match status" value="1"/>
</dbReference>
<evidence type="ECO:0000259" key="1">
    <source>
        <dbReference type="PROSITE" id="PS50943"/>
    </source>
</evidence>
<organism evidence="2 3">
    <name type="scientific">Alkalicella caledoniensis</name>
    <dbReference type="NCBI Taxonomy" id="2731377"/>
    <lineage>
        <taxon>Bacteria</taxon>
        <taxon>Bacillati</taxon>
        <taxon>Bacillota</taxon>
        <taxon>Clostridia</taxon>
        <taxon>Eubacteriales</taxon>
        <taxon>Proteinivoracaceae</taxon>
        <taxon>Alkalicella</taxon>
    </lineage>
</organism>
<dbReference type="KEGG" id="acae:HYG86_09350"/>
<dbReference type="EMBL" id="CP058559">
    <property type="protein sequence ID" value="QNO14967.1"/>
    <property type="molecule type" value="Genomic_DNA"/>
</dbReference>
<dbReference type="InterPro" id="IPR010982">
    <property type="entry name" value="Lambda_DNA-bd_dom_sf"/>
</dbReference>
<dbReference type="Pfam" id="PF05339">
    <property type="entry name" value="DUF739"/>
    <property type="match status" value="1"/>
</dbReference>